<dbReference type="AlphaFoldDB" id="H0ESH0"/>
<evidence type="ECO:0000256" key="10">
    <source>
        <dbReference type="RuleBase" id="RU363036"/>
    </source>
</evidence>
<dbReference type="Pfam" id="PF00579">
    <property type="entry name" value="tRNA-synt_1b"/>
    <property type="match status" value="1"/>
</dbReference>
<dbReference type="PANTHER" id="PTHR10055">
    <property type="entry name" value="TRYPTOPHANYL-TRNA SYNTHETASE"/>
    <property type="match status" value="1"/>
</dbReference>
<evidence type="ECO:0000256" key="9">
    <source>
        <dbReference type="ARBA" id="ARBA00030268"/>
    </source>
</evidence>
<dbReference type="EMBL" id="AGUE01000144">
    <property type="protein sequence ID" value="EHK98565.1"/>
    <property type="molecule type" value="Genomic_DNA"/>
</dbReference>
<dbReference type="SUPFAM" id="SSF52374">
    <property type="entry name" value="Nucleotidylyl transferase"/>
    <property type="match status" value="1"/>
</dbReference>
<dbReference type="GO" id="GO:0005737">
    <property type="term" value="C:cytoplasm"/>
    <property type="evidence" value="ECO:0007669"/>
    <property type="project" value="TreeGrafter"/>
</dbReference>
<evidence type="ECO:0000256" key="1">
    <source>
        <dbReference type="ARBA" id="ARBA00005594"/>
    </source>
</evidence>
<dbReference type="InParanoid" id="H0ESH0"/>
<evidence type="ECO:0000256" key="3">
    <source>
        <dbReference type="ARBA" id="ARBA00013782"/>
    </source>
</evidence>
<dbReference type="FunCoup" id="H0ESH0">
    <property type="interactions" value="699"/>
</dbReference>
<proteinExistence type="inferred from homology"/>
<evidence type="ECO:0000256" key="11">
    <source>
        <dbReference type="SAM" id="MobiDB-lite"/>
    </source>
</evidence>
<comment type="caution">
    <text evidence="12">The sequence shown here is derived from an EMBL/GenBank/DDBJ whole genome shotgun (WGS) entry which is preliminary data.</text>
</comment>
<protein>
    <recommendedName>
        <fullName evidence="3">Tryptophan--tRNA ligase, cytoplasmic</fullName>
        <ecNumber evidence="2">6.1.1.2</ecNumber>
    </recommendedName>
    <alternativeName>
        <fullName evidence="9">Tryptophanyl-tRNA synthetase</fullName>
    </alternativeName>
</protein>
<organism evidence="12 13">
    <name type="scientific">Glarea lozoyensis (strain ATCC 74030 / MF5533)</name>
    <dbReference type="NCBI Taxonomy" id="1104152"/>
    <lineage>
        <taxon>Eukaryota</taxon>
        <taxon>Fungi</taxon>
        <taxon>Dikarya</taxon>
        <taxon>Ascomycota</taxon>
        <taxon>Pezizomycotina</taxon>
        <taxon>Leotiomycetes</taxon>
        <taxon>Helotiales</taxon>
        <taxon>Helotiaceae</taxon>
        <taxon>Glarea</taxon>
    </lineage>
</organism>
<keyword evidence="4 10" id="KW-0436">Ligase</keyword>
<dbReference type="GO" id="GO:0004830">
    <property type="term" value="F:tryptophan-tRNA ligase activity"/>
    <property type="evidence" value="ECO:0007669"/>
    <property type="project" value="UniProtKB-EC"/>
</dbReference>
<dbReference type="InterPro" id="IPR002305">
    <property type="entry name" value="aa-tRNA-synth_Ic"/>
</dbReference>
<feature type="region of interest" description="Disordered" evidence="11">
    <location>
        <begin position="1"/>
        <end position="28"/>
    </location>
</feature>
<evidence type="ECO:0000256" key="8">
    <source>
        <dbReference type="ARBA" id="ARBA00023146"/>
    </source>
</evidence>
<dbReference type="InterPro" id="IPR002306">
    <property type="entry name" value="Trp-tRNA-ligase"/>
</dbReference>
<sequence>MADSTSEIPIPIRVQENATEPTSTGQKIDPWNVQGEIGADGVAKAINYNTLIEEFGTKKILAEDLERFEKVTGHTVPFEFTKWLQEVFDVPLVIMMTDDEKFIFSEKRTIEEVMSYTAGNAKDIIAVGFDPKKTSCIGKIHFGAVQGATSFANSFPHIFGDDDSKTSQIPAMIPCAIDQDPYFRLTRDVAARLHYAKPALIHARFLDALQGPGSKMSSSVDTSAIFMYDEPNKIKNKINKYAFSGGQDTMEEQREKGGDTEKDVAYQYLTFFLEDDEELEKIGNDYRTGKMLTGELKAKCISELQVYVKGFQERRAQVTDEVVADFFSAKKLEWKGNPNPTVVAKEGGEAGASAEGDGKLSKSQLKKIEKEKIFAQRKAEKEAAKTAKAGGS</sequence>
<feature type="region of interest" description="Disordered" evidence="11">
    <location>
        <begin position="337"/>
        <end position="363"/>
    </location>
</feature>
<dbReference type="Gene3D" id="3.40.50.620">
    <property type="entry name" value="HUPs"/>
    <property type="match status" value="3"/>
</dbReference>
<keyword evidence="5 10" id="KW-0547">Nucleotide-binding</keyword>
<dbReference type="FunFam" id="1.10.240.10:FF:000003">
    <property type="entry name" value="Tryptophan--tRNA ligase, cytoplasmic"/>
    <property type="match status" value="1"/>
</dbReference>
<dbReference type="HOGENOM" id="CLU_032621_0_1_1"/>
<gene>
    <name evidence="12" type="ORF">M7I_5657</name>
</gene>
<evidence type="ECO:0000256" key="5">
    <source>
        <dbReference type="ARBA" id="ARBA00022741"/>
    </source>
</evidence>
<keyword evidence="8 10" id="KW-0030">Aminoacyl-tRNA synthetase</keyword>
<feature type="compositionally biased region" description="Polar residues" evidence="11">
    <location>
        <begin position="16"/>
        <end position="26"/>
    </location>
</feature>
<evidence type="ECO:0000256" key="7">
    <source>
        <dbReference type="ARBA" id="ARBA00022917"/>
    </source>
</evidence>
<dbReference type="InterPro" id="IPR014729">
    <property type="entry name" value="Rossmann-like_a/b/a_fold"/>
</dbReference>
<keyword evidence="7 10" id="KW-0648">Protein biosynthesis</keyword>
<dbReference type="EC" id="6.1.1.2" evidence="2"/>
<keyword evidence="6 10" id="KW-0067">ATP-binding</keyword>
<accession>H0ESH0</accession>
<dbReference type="NCBIfam" id="TIGR00233">
    <property type="entry name" value="trpS"/>
    <property type="match status" value="1"/>
</dbReference>
<dbReference type="GO" id="GO:0006436">
    <property type="term" value="P:tryptophanyl-tRNA aminoacylation"/>
    <property type="evidence" value="ECO:0007669"/>
    <property type="project" value="InterPro"/>
</dbReference>
<dbReference type="Proteomes" id="UP000005446">
    <property type="component" value="Unassembled WGS sequence"/>
</dbReference>
<evidence type="ECO:0000313" key="13">
    <source>
        <dbReference type="Proteomes" id="UP000005446"/>
    </source>
</evidence>
<evidence type="ECO:0000256" key="6">
    <source>
        <dbReference type="ARBA" id="ARBA00022840"/>
    </source>
</evidence>
<dbReference type="OrthoDB" id="10261385at2759"/>
<dbReference type="GO" id="GO:0005524">
    <property type="term" value="F:ATP binding"/>
    <property type="evidence" value="ECO:0007669"/>
    <property type="project" value="UniProtKB-KW"/>
</dbReference>
<evidence type="ECO:0000313" key="12">
    <source>
        <dbReference type="EMBL" id="EHK98565.1"/>
    </source>
</evidence>
<comment type="similarity">
    <text evidence="1 10">Belongs to the class-I aminoacyl-tRNA synthetase family.</text>
</comment>
<reference evidence="12 13" key="1">
    <citation type="journal article" date="2012" name="Eukaryot. Cell">
        <title>Genome sequence of the fungus Glarea lozoyensis: the first genome sequence of a species from the Helotiaceae family.</title>
        <authorList>
            <person name="Youssar L."/>
            <person name="Gruening B.A."/>
            <person name="Erxleben A."/>
            <person name="Guenther S."/>
            <person name="Huettel W."/>
        </authorList>
    </citation>
    <scope>NUCLEOTIDE SEQUENCE [LARGE SCALE GENOMIC DNA]</scope>
    <source>
        <strain evidence="13">ATCC 74030 / MF5533</strain>
    </source>
</reference>
<keyword evidence="13" id="KW-1185">Reference proteome</keyword>
<dbReference type="Gene3D" id="1.10.240.10">
    <property type="entry name" value="Tyrosyl-Transfer RNA Synthetase"/>
    <property type="match status" value="1"/>
</dbReference>
<evidence type="ECO:0000256" key="4">
    <source>
        <dbReference type="ARBA" id="ARBA00022598"/>
    </source>
</evidence>
<name>H0ESH0_GLAL7</name>
<dbReference type="PANTHER" id="PTHR10055:SF1">
    <property type="entry name" value="TRYPTOPHAN--TRNA LIGASE, CYTOPLASMIC"/>
    <property type="match status" value="1"/>
</dbReference>
<evidence type="ECO:0000256" key="2">
    <source>
        <dbReference type="ARBA" id="ARBA00013161"/>
    </source>
</evidence>